<evidence type="ECO:0000256" key="2">
    <source>
        <dbReference type="ARBA" id="ARBA00022679"/>
    </source>
</evidence>
<keyword evidence="3" id="KW-0012">Acyltransferase</keyword>
<dbReference type="PANTHER" id="PTHR11712">
    <property type="entry name" value="POLYKETIDE SYNTHASE-RELATED"/>
    <property type="match status" value="1"/>
</dbReference>
<dbReference type="PROSITE" id="PS00606">
    <property type="entry name" value="KS3_1"/>
    <property type="match status" value="1"/>
</dbReference>
<dbReference type="InterPro" id="IPR014031">
    <property type="entry name" value="Ketoacyl_synth_C"/>
</dbReference>
<keyword evidence="7" id="KW-1185">Reference proteome</keyword>
<comment type="caution">
    <text evidence="6">The sequence shown here is derived from an EMBL/GenBank/DDBJ whole genome shotgun (WGS) entry which is preliminary data.</text>
</comment>
<feature type="domain" description="Ketosynthase family 3 (KS3)" evidence="5">
    <location>
        <begin position="8"/>
        <end position="411"/>
    </location>
</feature>
<dbReference type="PROSITE" id="PS52004">
    <property type="entry name" value="KS3_2"/>
    <property type="match status" value="1"/>
</dbReference>
<organism evidence="6 7">
    <name type="scientific">Streptomyces griseicoloratus</name>
    <dbReference type="NCBI Taxonomy" id="2752516"/>
    <lineage>
        <taxon>Bacteria</taxon>
        <taxon>Bacillati</taxon>
        <taxon>Actinomycetota</taxon>
        <taxon>Actinomycetes</taxon>
        <taxon>Kitasatosporales</taxon>
        <taxon>Streptomycetaceae</taxon>
        <taxon>Streptomyces</taxon>
    </lineage>
</organism>
<dbReference type="EMBL" id="JACVQF010000227">
    <property type="protein sequence ID" value="MBD0423931.1"/>
    <property type="molecule type" value="Genomic_DNA"/>
</dbReference>
<sequence>MSGPGNGRPEVVVTGIGMVTPAGADTATSWKAVCAGLPAAAADPRLAGAPVDFSCAVTAFDAEASLGVEARRMDPFTQYALAAAREAVADAAPADGDWDPDRVGVLIGTAVAGLGTWQEQARRFAQRGARGVNPLTVPKAIGNIAPATVALEVGLRGPALGVATACASGTTALGLALDLLRADRCDVVLAGGTEAVVSPLVSAAFDRLQALSRRRDDPAGASRPFDRRRDGFVLGEGAAVLVLERTAAARARGRRPYAALLGYGESSDAYHLTAPHPEGAGARLALRRALDDAGLAASDVAFVNAHATSTPQGDAVEAALVADLFGPDTPVTSVKGVTGHMMGAAGAAEAAFTALSIDRGVVPPTANFEEAGAGVPEIDVVHGGPRRADLPYAVSNSFGFGGHNAVVVLGRP</sequence>
<dbReference type="Proteomes" id="UP000621210">
    <property type="component" value="Unassembled WGS sequence"/>
</dbReference>
<evidence type="ECO:0000256" key="1">
    <source>
        <dbReference type="ARBA" id="ARBA00008467"/>
    </source>
</evidence>
<dbReference type="GO" id="GO:0006633">
    <property type="term" value="P:fatty acid biosynthetic process"/>
    <property type="evidence" value="ECO:0007669"/>
    <property type="project" value="InterPro"/>
</dbReference>
<dbReference type="SUPFAM" id="SSF53901">
    <property type="entry name" value="Thiolase-like"/>
    <property type="match status" value="2"/>
</dbReference>
<evidence type="ECO:0000313" key="6">
    <source>
        <dbReference type="EMBL" id="MBD0423931.1"/>
    </source>
</evidence>
<gene>
    <name evidence="6" type="ORF">H0H10_33035</name>
</gene>
<dbReference type="InterPro" id="IPR016039">
    <property type="entry name" value="Thiolase-like"/>
</dbReference>
<evidence type="ECO:0000313" key="7">
    <source>
        <dbReference type="Proteomes" id="UP000621210"/>
    </source>
</evidence>
<dbReference type="InterPro" id="IPR000794">
    <property type="entry name" value="Beta-ketoacyl_synthase"/>
</dbReference>
<dbReference type="Pfam" id="PF00109">
    <property type="entry name" value="ketoacyl-synt"/>
    <property type="match status" value="1"/>
</dbReference>
<dbReference type="FunFam" id="3.40.47.10:FF:000018">
    <property type="entry name" value="3-oxoacyl-[acyl-carrier-protein] synthase 2"/>
    <property type="match status" value="1"/>
</dbReference>
<dbReference type="PANTHER" id="PTHR11712:SF347">
    <property type="entry name" value="BETA KETOACYL-ACYL CARRIER PROTEIN SYNTHASE"/>
    <property type="match status" value="1"/>
</dbReference>
<dbReference type="Gene3D" id="3.40.47.10">
    <property type="match status" value="2"/>
</dbReference>
<accession>A0A926L9B0</accession>
<dbReference type="CDD" id="cd00834">
    <property type="entry name" value="KAS_I_II"/>
    <property type="match status" value="1"/>
</dbReference>
<dbReference type="InterPro" id="IPR014030">
    <property type="entry name" value="Ketoacyl_synth_N"/>
</dbReference>
<evidence type="ECO:0000256" key="4">
    <source>
        <dbReference type="RuleBase" id="RU003694"/>
    </source>
</evidence>
<dbReference type="AlphaFoldDB" id="A0A926L9B0"/>
<dbReference type="GO" id="GO:0004315">
    <property type="term" value="F:3-oxoacyl-[acyl-carrier-protein] synthase activity"/>
    <property type="evidence" value="ECO:0007669"/>
    <property type="project" value="InterPro"/>
</dbReference>
<dbReference type="InterPro" id="IPR018201">
    <property type="entry name" value="Ketoacyl_synth_AS"/>
</dbReference>
<dbReference type="Pfam" id="PF02801">
    <property type="entry name" value="Ketoacyl-synt_C"/>
    <property type="match status" value="1"/>
</dbReference>
<reference evidence="6" key="1">
    <citation type="submission" date="2020-09" db="EMBL/GenBank/DDBJ databases">
        <title>Streptomyces grisecoloratus sp. nov., isolated from cotton soil.</title>
        <authorList>
            <person name="Xing L."/>
        </authorList>
    </citation>
    <scope>NUCLEOTIDE SEQUENCE</scope>
    <source>
        <strain evidence="6">TRM S81-3</strain>
    </source>
</reference>
<reference evidence="6" key="2">
    <citation type="submission" date="2020-09" db="EMBL/GenBank/DDBJ databases">
        <authorList>
            <person name="Luo X."/>
        </authorList>
    </citation>
    <scope>NUCLEOTIDE SEQUENCE</scope>
    <source>
        <strain evidence="6">TRM S81-3</strain>
    </source>
</reference>
<name>A0A926L9B0_9ACTN</name>
<proteinExistence type="inferred from homology"/>
<evidence type="ECO:0000256" key="3">
    <source>
        <dbReference type="ARBA" id="ARBA00023315"/>
    </source>
</evidence>
<dbReference type="NCBIfam" id="NF005589">
    <property type="entry name" value="PRK07314.1"/>
    <property type="match status" value="1"/>
</dbReference>
<protein>
    <submittedName>
        <fullName evidence="6">Beta-ketoacyl-[acyl-carrier-protein] synthase family protein</fullName>
    </submittedName>
</protein>
<evidence type="ECO:0000259" key="5">
    <source>
        <dbReference type="PROSITE" id="PS52004"/>
    </source>
</evidence>
<dbReference type="InterPro" id="IPR020841">
    <property type="entry name" value="PKS_Beta-ketoAc_synthase_dom"/>
</dbReference>
<keyword evidence="2 4" id="KW-0808">Transferase</keyword>
<dbReference type="SMART" id="SM00825">
    <property type="entry name" value="PKS_KS"/>
    <property type="match status" value="1"/>
</dbReference>
<comment type="similarity">
    <text evidence="1 4">Belongs to the thiolase-like superfamily. Beta-ketoacyl-ACP synthases family.</text>
</comment>